<name>A0A433QM60_9FUNG</name>
<organism evidence="2 3">
    <name type="scientific">Jimgerdemannia flammicorona</name>
    <dbReference type="NCBI Taxonomy" id="994334"/>
    <lineage>
        <taxon>Eukaryota</taxon>
        <taxon>Fungi</taxon>
        <taxon>Fungi incertae sedis</taxon>
        <taxon>Mucoromycota</taxon>
        <taxon>Mucoromycotina</taxon>
        <taxon>Endogonomycetes</taxon>
        <taxon>Endogonales</taxon>
        <taxon>Endogonaceae</taxon>
        <taxon>Jimgerdemannia</taxon>
    </lineage>
</organism>
<feature type="non-terminal residue" evidence="2">
    <location>
        <position position="1"/>
    </location>
</feature>
<dbReference type="GO" id="GO:0008168">
    <property type="term" value="F:methyltransferase activity"/>
    <property type="evidence" value="ECO:0007669"/>
    <property type="project" value="UniProtKB-KW"/>
</dbReference>
<dbReference type="AlphaFoldDB" id="A0A433QM60"/>
<proteinExistence type="predicted"/>
<dbReference type="CDD" id="cd02440">
    <property type="entry name" value="AdoMet_MTases"/>
    <property type="match status" value="1"/>
</dbReference>
<dbReference type="EMBL" id="RBNJ01003489">
    <property type="protein sequence ID" value="RUS30861.1"/>
    <property type="molecule type" value="Genomic_DNA"/>
</dbReference>
<dbReference type="GO" id="GO:0032259">
    <property type="term" value="P:methylation"/>
    <property type="evidence" value="ECO:0007669"/>
    <property type="project" value="UniProtKB-KW"/>
</dbReference>
<dbReference type="Proteomes" id="UP000274822">
    <property type="component" value="Unassembled WGS sequence"/>
</dbReference>
<dbReference type="PANTHER" id="PTHR43591:SF24">
    <property type="entry name" value="2-METHOXY-6-POLYPRENYL-1,4-BENZOQUINOL METHYLASE, MITOCHONDRIAL"/>
    <property type="match status" value="1"/>
</dbReference>
<gene>
    <name evidence="2" type="ORF">BC938DRAFT_478846</name>
</gene>
<evidence type="ECO:0000313" key="3">
    <source>
        <dbReference type="Proteomes" id="UP000274822"/>
    </source>
</evidence>
<evidence type="ECO:0000313" key="2">
    <source>
        <dbReference type="EMBL" id="RUS30861.1"/>
    </source>
</evidence>
<keyword evidence="2" id="KW-0808">Transferase</keyword>
<sequence>MTFLHSNYSDTTITNIMSRRECDRCSSPESGSDDEQYRSLPVGFKSPYVSTRSASPVDDEEINRQDLQHHVFRLACHGNFSAPIEDDLQSGIRVLEVGCGSGVWILEMAHDYPHSEFIGVDAGEVYPAPCDLPSNVTFLKADAVMGLPFVDGEFDFVYQRCMMSSYTKHDWDVAVKELARVTKVGGSVEMFETELTNIERPPEDTRFWDSLYDNSKSKEIDPSYVRHMGDLLRSQNFEVEQDHIPLALGWGRPGELHAKALYMACIAFGPQVCDSLGIGMDEYVERAQEQFTQFRMYRSWHKAPYAYGKKLRPM</sequence>
<keyword evidence="2" id="KW-0489">Methyltransferase</keyword>
<protein>
    <submittedName>
        <fullName evidence="2">S-adenosyl-L-methionine-dependent methyltransferase</fullName>
    </submittedName>
</protein>
<keyword evidence="3" id="KW-1185">Reference proteome</keyword>
<dbReference type="InterPro" id="IPR041698">
    <property type="entry name" value="Methyltransf_25"/>
</dbReference>
<dbReference type="PANTHER" id="PTHR43591">
    <property type="entry name" value="METHYLTRANSFERASE"/>
    <property type="match status" value="1"/>
</dbReference>
<dbReference type="Pfam" id="PF13649">
    <property type="entry name" value="Methyltransf_25"/>
    <property type="match status" value="1"/>
</dbReference>
<dbReference type="InterPro" id="IPR029063">
    <property type="entry name" value="SAM-dependent_MTases_sf"/>
</dbReference>
<accession>A0A433QM60</accession>
<reference evidence="2 3" key="1">
    <citation type="journal article" date="2018" name="New Phytol.">
        <title>Phylogenomics of Endogonaceae and evolution of mycorrhizas within Mucoromycota.</title>
        <authorList>
            <person name="Chang Y."/>
            <person name="Desiro A."/>
            <person name="Na H."/>
            <person name="Sandor L."/>
            <person name="Lipzen A."/>
            <person name="Clum A."/>
            <person name="Barry K."/>
            <person name="Grigoriev I.V."/>
            <person name="Martin F.M."/>
            <person name="Stajich J.E."/>
            <person name="Smith M.E."/>
            <person name="Bonito G."/>
            <person name="Spatafora J.W."/>
        </authorList>
    </citation>
    <scope>NUCLEOTIDE SEQUENCE [LARGE SCALE GENOMIC DNA]</scope>
    <source>
        <strain evidence="2 3">AD002</strain>
    </source>
</reference>
<dbReference type="SUPFAM" id="SSF53335">
    <property type="entry name" value="S-adenosyl-L-methionine-dependent methyltransferases"/>
    <property type="match status" value="1"/>
</dbReference>
<dbReference type="Gene3D" id="3.40.50.150">
    <property type="entry name" value="Vaccinia Virus protein VP39"/>
    <property type="match status" value="1"/>
</dbReference>
<evidence type="ECO:0000259" key="1">
    <source>
        <dbReference type="Pfam" id="PF13649"/>
    </source>
</evidence>
<feature type="domain" description="Methyltransferase" evidence="1">
    <location>
        <begin position="94"/>
        <end position="186"/>
    </location>
</feature>
<comment type="caution">
    <text evidence="2">The sequence shown here is derived from an EMBL/GenBank/DDBJ whole genome shotgun (WGS) entry which is preliminary data.</text>
</comment>